<protein>
    <submittedName>
        <fullName evidence="3">Amidase signature enzyme</fullName>
    </submittedName>
</protein>
<accession>A0A1Y1WB56</accession>
<dbReference type="EMBL" id="MCFD01000005">
    <property type="protein sequence ID" value="ORX70476.1"/>
    <property type="molecule type" value="Genomic_DNA"/>
</dbReference>
<name>A0A1Y1WB56_9FUNG</name>
<dbReference type="STRING" id="61395.A0A1Y1WB56"/>
<dbReference type="Gene3D" id="3.90.1300.10">
    <property type="entry name" value="Amidase signature (AS) domain"/>
    <property type="match status" value="1"/>
</dbReference>
<gene>
    <name evidence="3" type="ORF">DL89DRAFT_266688</name>
</gene>
<organism evidence="3 4">
    <name type="scientific">Linderina pennispora</name>
    <dbReference type="NCBI Taxonomy" id="61395"/>
    <lineage>
        <taxon>Eukaryota</taxon>
        <taxon>Fungi</taxon>
        <taxon>Fungi incertae sedis</taxon>
        <taxon>Zoopagomycota</taxon>
        <taxon>Kickxellomycotina</taxon>
        <taxon>Kickxellomycetes</taxon>
        <taxon>Kickxellales</taxon>
        <taxon>Kickxellaceae</taxon>
        <taxon>Linderina</taxon>
    </lineage>
</organism>
<feature type="domain" description="Amidase" evidence="2">
    <location>
        <begin position="433"/>
        <end position="513"/>
    </location>
</feature>
<dbReference type="InterPro" id="IPR023631">
    <property type="entry name" value="Amidase_dom"/>
</dbReference>
<evidence type="ECO:0000313" key="3">
    <source>
        <dbReference type="EMBL" id="ORX70476.1"/>
    </source>
</evidence>
<dbReference type="Pfam" id="PF01425">
    <property type="entry name" value="Amidase"/>
    <property type="match status" value="2"/>
</dbReference>
<dbReference type="GeneID" id="63803829"/>
<feature type="active site" description="Charge relay system" evidence="1">
    <location>
        <position position="141"/>
    </location>
</feature>
<comment type="caution">
    <text evidence="3">The sequence shown here is derived from an EMBL/GenBank/DDBJ whole genome shotgun (WGS) entry which is preliminary data.</text>
</comment>
<evidence type="ECO:0000313" key="4">
    <source>
        <dbReference type="Proteomes" id="UP000193922"/>
    </source>
</evidence>
<dbReference type="SUPFAM" id="SSF75304">
    <property type="entry name" value="Amidase signature (AS) enzymes"/>
    <property type="match status" value="1"/>
</dbReference>
<feature type="active site" description="Charge relay system" evidence="1">
    <location>
        <position position="218"/>
    </location>
</feature>
<keyword evidence="4" id="KW-1185">Reference proteome</keyword>
<dbReference type="GO" id="GO:0012505">
    <property type="term" value="C:endomembrane system"/>
    <property type="evidence" value="ECO:0007669"/>
    <property type="project" value="TreeGrafter"/>
</dbReference>
<sequence length="538" mass="57827">MTVLLDVADIMLKPVHWLVFYPTQKALQFGIYRANNIGAKKKHAKTLAKDPRSSLDIYNPILQHSATELARMIRTGEVTSRQVVAAYIERIKQVNPLVNGLVADRFDKAIEDAEAVDKLVATGDLSAFDSQPFLGVPITIKESIAVEGLPNTYGLSWRQKREPVSCVTSKPVQNIIDAGFIILGVTNTPTLSTTVESDNAIYGRTLNPYNFSLTPGGSSSGEGALLGSGASPVGIATDIGGSIPIPSLFCGVFGHRPTAGMIPHDPTTYPELQSDNARSCFTKGVMCRYAEDIAPTLSILASQEIGDPSTVDFSELSVIIMPEGLGNSLVTPRVSKELRDAVVRAGKFLGGSKVKRIKPFVNPLTTAFKFLPVIRDGEVPVPVTLAGEDQPPVSTSREALRILGGKSQYSPGPLMFAVSGKLLGGKYADVTEYWAKLKQQLDELLGENGILIMPPQPKPAQRHGWSLTHTVWVGYTAIFNALGYPVTHAPMGLNKKGIPIGVMVVARKNQDIRTIAAAVKLQEGFGGWVPPTRLGVPV</sequence>
<dbReference type="PIRSF" id="PIRSF001221">
    <property type="entry name" value="Amidase_fungi"/>
    <property type="match status" value="1"/>
</dbReference>
<dbReference type="AlphaFoldDB" id="A0A1Y1WB56"/>
<evidence type="ECO:0000256" key="1">
    <source>
        <dbReference type="PIRSR" id="PIRSR001221-1"/>
    </source>
</evidence>
<dbReference type="InterPro" id="IPR036928">
    <property type="entry name" value="AS_sf"/>
</dbReference>
<dbReference type="RefSeq" id="XP_040744055.1">
    <property type="nucleotide sequence ID" value="XM_040887181.1"/>
</dbReference>
<dbReference type="Proteomes" id="UP000193922">
    <property type="component" value="Unassembled WGS sequence"/>
</dbReference>
<feature type="active site" description="Acyl-ester intermediate" evidence="1">
    <location>
        <position position="242"/>
    </location>
</feature>
<dbReference type="InterPro" id="IPR052739">
    <property type="entry name" value="FAAH2"/>
</dbReference>
<feature type="domain" description="Amidase" evidence="2">
    <location>
        <begin position="83"/>
        <end position="313"/>
    </location>
</feature>
<dbReference type="PANTHER" id="PTHR43372">
    <property type="entry name" value="FATTY-ACID AMIDE HYDROLASE"/>
    <property type="match status" value="1"/>
</dbReference>
<proteinExistence type="predicted"/>
<evidence type="ECO:0000259" key="2">
    <source>
        <dbReference type="Pfam" id="PF01425"/>
    </source>
</evidence>
<reference evidence="3 4" key="1">
    <citation type="submission" date="2016-07" db="EMBL/GenBank/DDBJ databases">
        <title>Pervasive Adenine N6-methylation of Active Genes in Fungi.</title>
        <authorList>
            <consortium name="DOE Joint Genome Institute"/>
            <person name="Mondo S.J."/>
            <person name="Dannebaum R.O."/>
            <person name="Kuo R.C."/>
            <person name="Labutti K."/>
            <person name="Haridas S."/>
            <person name="Kuo A."/>
            <person name="Salamov A."/>
            <person name="Ahrendt S.R."/>
            <person name="Lipzen A."/>
            <person name="Sullivan W."/>
            <person name="Andreopoulos W.B."/>
            <person name="Clum A."/>
            <person name="Lindquist E."/>
            <person name="Daum C."/>
            <person name="Ramamoorthy G.K."/>
            <person name="Gryganskyi A."/>
            <person name="Culley D."/>
            <person name="Magnuson J.K."/>
            <person name="James T.Y."/>
            <person name="O'Malley M.A."/>
            <person name="Stajich J.E."/>
            <person name="Spatafora J.W."/>
            <person name="Visel A."/>
            <person name="Grigoriev I.V."/>
        </authorList>
    </citation>
    <scope>NUCLEOTIDE SEQUENCE [LARGE SCALE GENOMIC DNA]</scope>
    <source>
        <strain evidence="3 4">ATCC 12442</strain>
    </source>
</reference>
<dbReference type="PANTHER" id="PTHR43372:SF4">
    <property type="entry name" value="FATTY-ACID AMIDE HYDROLASE 2"/>
    <property type="match status" value="1"/>
</dbReference>
<dbReference type="OrthoDB" id="6428749at2759"/>